<evidence type="ECO:0000313" key="1">
    <source>
        <dbReference type="EMBL" id="AEB95462.1"/>
    </source>
</evidence>
<protein>
    <submittedName>
        <fullName evidence="1">Uncharacterized protein</fullName>
    </submittedName>
</protein>
<organism evidence="1 2">
    <name type="scientific">Metallosphaera cuprina (strain Ar-4)</name>
    <dbReference type="NCBI Taxonomy" id="1006006"/>
    <lineage>
        <taxon>Archaea</taxon>
        <taxon>Thermoproteota</taxon>
        <taxon>Thermoprotei</taxon>
        <taxon>Sulfolobales</taxon>
        <taxon>Sulfolobaceae</taxon>
        <taxon>Metallosphaera</taxon>
    </lineage>
</organism>
<reference evidence="1 2" key="1">
    <citation type="journal article" date="2011" name="J. Bacteriol.">
        <title>Complete genome sequence of Metallosphaera cuprina, a metal sulfide-oxidizing archaeon from a hot spring.</title>
        <authorList>
            <person name="Liu L.J."/>
            <person name="You X.Y."/>
            <person name="Zheng H."/>
            <person name="Wang S."/>
            <person name="Jiang C.Y."/>
            <person name="Liu S.J."/>
        </authorList>
    </citation>
    <scope>NUCLEOTIDE SEQUENCE [LARGE SCALE GENOMIC DNA]</scope>
    <source>
        <strain evidence="1 2">Ar-4</strain>
    </source>
</reference>
<dbReference type="STRING" id="1006006.Mcup_1359"/>
<proteinExistence type="predicted"/>
<keyword evidence="2" id="KW-1185">Reference proteome</keyword>
<accession>F4FY89</accession>
<evidence type="ECO:0000313" key="2">
    <source>
        <dbReference type="Proteomes" id="UP000007812"/>
    </source>
</evidence>
<gene>
    <name evidence="1" type="ordered locus">Mcup_1359</name>
</gene>
<dbReference type="KEGG" id="mcn:Mcup_1359"/>
<sequence length="286" mass="33098">MMIRFGGNPRCLAEVTGEPSTKVSRTILELQNQYNLTLFPAVYSEGLGLRKYLLTIKGAHIKYETASKLFHPIMNLFRGDIQDQLFSIILFADEKVMKEVDNVLKKISGSNFFISQIKGTRKFVRDPQCYDFESKRWKCEDREELKQGSTLDGPDENDIRGVATIQVNPFFDLRLIPHRHHVLKVITGFMYTLGNLDFIVQVISKDDISEEFPDVLWTAEGEDIFVSEMHVDRIRLESVLKKLKNRSMEIILSTKSPLYALGYSIPYEIFRKGMWTYPKIEVTVKK</sequence>
<dbReference type="PATRIC" id="fig|1006006.8.peg.1354"/>
<dbReference type="Proteomes" id="UP000007812">
    <property type="component" value="Chromosome"/>
</dbReference>
<name>F4FY89_METCR</name>
<dbReference type="eggNOG" id="arCOG09698">
    <property type="taxonomic scope" value="Archaea"/>
</dbReference>
<dbReference type="EMBL" id="CP002656">
    <property type="protein sequence ID" value="AEB95462.1"/>
    <property type="molecule type" value="Genomic_DNA"/>
</dbReference>
<dbReference type="HOGENOM" id="CLU_971838_0_0_2"/>
<dbReference type="AlphaFoldDB" id="F4FY89"/>